<sequence length="337" mass="36860">MFKKTSILTIILLVIVVLELVVIVSFKVNSTSNLDVTAQETKYVYPYGYAVLWLGNVICVIPPNTVAQIDGKNYTTFNVTLMLLGTKGFALSVDGHTQGVKLFSKGVKPFFVVFGPTTLSVENVSYGGFNGDAFVGVNPGQLQHVLYGDGVLALLNVTSTGVWEFVTSQKPFGSPPKEVNVPVSDYGNLTPISAKSFEINGSDGGVTVDGNLIVIVQPGTLQKFPNETLSVYNLSLVYYSPYDVPLPPIYNQYPEVVFAYAVNGIITPDEKSTKPYITLILAPSSQHGYMWDYYIINGKLQYKEDPAVLVGQKDDLSVIINLTFKRPVPWVYSIPSV</sequence>
<keyword evidence="1" id="KW-0472">Membrane</keyword>
<dbReference type="KEGG" id="csty:KN1_11880"/>
<organism evidence="2 3">
    <name type="scientific">Stygiolobus caldivivus</name>
    <dbReference type="NCBI Taxonomy" id="2824673"/>
    <lineage>
        <taxon>Archaea</taxon>
        <taxon>Thermoproteota</taxon>
        <taxon>Thermoprotei</taxon>
        <taxon>Sulfolobales</taxon>
        <taxon>Sulfolobaceae</taxon>
        <taxon>Stygiolobus</taxon>
    </lineage>
</organism>
<keyword evidence="3" id="KW-1185">Reference proteome</keyword>
<evidence type="ECO:0000313" key="3">
    <source>
        <dbReference type="Proteomes" id="UP000825123"/>
    </source>
</evidence>
<keyword evidence="1" id="KW-1133">Transmembrane helix</keyword>
<protein>
    <submittedName>
        <fullName evidence="2">Uncharacterized protein</fullName>
    </submittedName>
</protein>
<evidence type="ECO:0000256" key="1">
    <source>
        <dbReference type="SAM" id="Phobius"/>
    </source>
</evidence>
<reference evidence="2 3" key="1">
    <citation type="submission" date="2021-04" db="EMBL/GenBank/DDBJ databases">
        <title>Complete genome sequence of Stygiolobus sp. KN-1.</title>
        <authorList>
            <person name="Nakamura K."/>
            <person name="Sakai H."/>
            <person name="Kurosawa N."/>
        </authorList>
    </citation>
    <scope>NUCLEOTIDE SEQUENCE [LARGE SCALE GENOMIC DNA]</scope>
    <source>
        <strain evidence="2 3">KN-1</strain>
    </source>
</reference>
<name>A0A8D5U6T6_9CREN</name>
<accession>A0A8D5U6T6</accession>
<dbReference type="GeneID" id="66162924"/>
<dbReference type="RefSeq" id="WP_221289958.1">
    <property type="nucleotide sequence ID" value="NZ_AP024597.1"/>
</dbReference>
<keyword evidence="1" id="KW-0812">Transmembrane</keyword>
<gene>
    <name evidence="2" type="ORF">KN1_11880</name>
</gene>
<dbReference type="AlphaFoldDB" id="A0A8D5U6T6"/>
<proteinExistence type="predicted"/>
<dbReference type="Proteomes" id="UP000825123">
    <property type="component" value="Chromosome"/>
</dbReference>
<dbReference type="EMBL" id="AP024597">
    <property type="protein sequence ID" value="BCU69891.1"/>
    <property type="molecule type" value="Genomic_DNA"/>
</dbReference>
<evidence type="ECO:0000313" key="2">
    <source>
        <dbReference type="EMBL" id="BCU69891.1"/>
    </source>
</evidence>
<feature type="transmembrane region" description="Helical" evidence="1">
    <location>
        <begin position="7"/>
        <end position="26"/>
    </location>
</feature>